<organism evidence="1 2">
    <name type="scientific">Anoxynatronum buryatiense</name>
    <dbReference type="NCBI Taxonomy" id="489973"/>
    <lineage>
        <taxon>Bacteria</taxon>
        <taxon>Bacillati</taxon>
        <taxon>Bacillota</taxon>
        <taxon>Clostridia</taxon>
        <taxon>Eubacteriales</taxon>
        <taxon>Clostridiaceae</taxon>
        <taxon>Anoxynatronum</taxon>
    </lineage>
</organism>
<reference evidence="1" key="1">
    <citation type="submission" date="2017-05" db="EMBL/GenBank/DDBJ databases">
        <authorList>
            <person name="Varghese N."/>
            <person name="Submissions S."/>
        </authorList>
    </citation>
    <scope>NUCLEOTIDE SEQUENCE</scope>
    <source>
        <strain evidence="1">Su22</strain>
    </source>
</reference>
<proteinExistence type="predicted"/>
<evidence type="ECO:0000313" key="1">
    <source>
        <dbReference type="EMBL" id="SMP60250.1"/>
    </source>
</evidence>
<evidence type="ECO:0000313" key="2">
    <source>
        <dbReference type="Proteomes" id="UP001158066"/>
    </source>
</evidence>
<protein>
    <submittedName>
        <fullName evidence="1">Late competence development protein ComFB</fullName>
    </submittedName>
</protein>
<gene>
    <name evidence="1" type="ORF">SAMN06296020_10885</name>
</gene>
<dbReference type="InterPro" id="IPR019657">
    <property type="entry name" value="ComFB"/>
</dbReference>
<sequence>MLENYTEKLVREVLKEYKSKDPVCDCDNCEDDVVATVLNQMPPKYFLSDAPQGERVAYVLSKKLRFDALIKISEAVPQVLKQNHPEA</sequence>
<dbReference type="Proteomes" id="UP001158066">
    <property type="component" value="Unassembled WGS sequence"/>
</dbReference>
<accession>A0AA45WX01</accession>
<dbReference type="RefSeq" id="WP_283409573.1">
    <property type="nucleotide sequence ID" value="NZ_FXUF01000008.1"/>
</dbReference>
<dbReference type="EMBL" id="FXUF01000008">
    <property type="protein sequence ID" value="SMP60250.1"/>
    <property type="molecule type" value="Genomic_DNA"/>
</dbReference>
<dbReference type="AlphaFoldDB" id="A0AA45WX01"/>
<comment type="caution">
    <text evidence="1">The sequence shown here is derived from an EMBL/GenBank/DDBJ whole genome shotgun (WGS) entry which is preliminary data.</text>
</comment>
<name>A0AA45WX01_9CLOT</name>
<keyword evidence="2" id="KW-1185">Reference proteome</keyword>
<dbReference type="Pfam" id="PF10719">
    <property type="entry name" value="ComFB"/>
    <property type="match status" value="1"/>
</dbReference>